<dbReference type="InterPro" id="IPR005184">
    <property type="entry name" value="DUF306_Meta_HslJ"/>
</dbReference>
<feature type="domain" description="DUF306" evidence="2">
    <location>
        <begin position="51"/>
        <end position="170"/>
    </location>
</feature>
<keyword evidence="5" id="KW-1185">Reference proteome</keyword>
<dbReference type="Proteomes" id="UP000220246">
    <property type="component" value="Unassembled WGS sequence"/>
</dbReference>
<feature type="signal peptide" evidence="1">
    <location>
        <begin position="1"/>
        <end position="26"/>
    </location>
</feature>
<evidence type="ECO:0000259" key="3">
    <source>
        <dbReference type="Pfam" id="PF14302"/>
    </source>
</evidence>
<feature type="chain" id="PRO_5013151325" evidence="1">
    <location>
        <begin position="27"/>
        <end position="282"/>
    </location>
</feature>
<dbReference type="InterPro" id="IPR053147">
    <property type="entry name" value="Hsp_HslJ-like"/>
</dbReference>
<feature type="domain" description="DUF4377" evidence="3">
    <location>
        <begin position="193"/>
        <end position="275"/>
    </location>
</feature>
<dbReference type="Gene3D" id="2.40.128.270">
    <property type="match status" value="1"/>
</dbReference>
<dbReference type="InterPro" id="IPR038670">
    <property type="entry name" value="HslJ-like_sf"/>
</dbReference>
<evidence type="ECO:0000313" key="4">
    <source>
        <dbReference type="EMBL" id="PEH90983.1"/>
    </source>
</evidence>
<keyword evidence="1" id="KW-0732">Signal</keyword>
<dbReference type="PANTHER" id="PTHR35535">
    <property type="entry name" value="HEAT SHOCK PROTEIN HSLJ"/>
    <property type="match status" value="1"/>
</dbReference>
<accession>A0A2A7V0G1</accession>
<proteinExistence type="predicted"/>
<gene>
    <name evidence="4" type="ORF">CRM82_09340</name>
</gene>
<dbReference type="EMBL" id="PDEA01000001">
    <property type="protein sequence ID" value="PEH90983.1"/>
    <property type="molecule type" value="Genomic_DNA"/>
</dbReference>
<evidence type="ECO:0000256" key="1">
    <source>
        <dbReference type="SAM" id="SignalP"/>
    </source>
</evidence>
<dbReference type="Pfam" id="PF14302">
    <property type="entry name" value="DUF4377"/>
    <property type="match status" value="1"/>
</dbReference>
<dbReference type="InterPro" id="IPR025485">
    <property type="entry name" value="DUF4377"/>
</dbReference>
<protein>
    <submittedName>
        <fullName evidence="4">Heat-shock protein</fullName>
    </submittedName>
</protein>
<evidence type="ECO:0000313" key="5">
    <source>
        <dbReference type="Proteomes" id="UP000220246"/>
    </source>
</evidence>
<comment type="caution">
    <text evidence="4">The sequence shown here is derived from an EMBL/GenBank/DDBJ whole genome shotgun (WGS) entry which is preliminary data.</text>
</comment>
<dbReference type="PANTHER" id="PTHR35535:SF1">
    <property type="entry name" value="HEAT SHOCK PROTEIN HSLJ"/>
    <property type="match status" value="1"/>
</dbReference>
<dbReference type="PROSITE" id="PS51257">
    <property type="entry name" value="PROKAR_LIPOPROTEIN"/>
    <property type="match status" value="1"/>
</dbReference>
<reference evidence="5" key="1">
    <citation type="submission" date="2017-09" db="EMBL/GenBank/DDBJ databases">
        <title>FDA dAtabase for Regulatory Grade micrObial Sequences (FDA-ARGOS): Supporting development and validation of Infectious Disease Dx tests.</title>
        <authorList>
            <person name="Minogue T."/>
            <person name="Wolcott M."/>
            <person name="Wasieloski L."/>
            <person name="Aguilar W."/>
            <person name="Moore D."/>
            <person name="Tallon L."/>
            <person name="Sadzewicz L."/>
            <person name="Ott S."/>
            <person name="Zhao X."/>
            <person name="Nagaraj S."/>
            <person name="Vavikolanu K."/>
            <person name="Aluvathingal J."/>
            <person name="Nadendla S."/>
            <person name="Sichtig H."/>
        </authorList>
    </citation>
    <scope>NUCLEOTIDE SEQUENCE [LARGE SCALE GENOMIC DNA]</scope>
    <source>
        <strain evidence="5">FDAARGOS_394</strain>
    </source>
</reference>
<organism evidence="4 5">
    <name type="scientific">Comamonas terrigena</name>
    <dbReference type="NCBI Taxonomy" id="32013"/>
    <lineage>
        <taxon>Bacteria</taxon>
        <taxon>Pseudomonadati</taxon>
        <taxon>Pseudomonadota</taxon>
        <taxon>Betaproteobacteria</taxon>
        <taxon>Burkholderiales</taxon>
        <taxon>Comamonadaceae</taxon>
        <taxon>Comamonas</taxon>
    </lineage>
</organism>
<evidence type="ECO:0000259" key="2">
    <source>
        <dbReference type="Pfam" id="PF03724"/>
    </source>
</evidence>
<dbReference type="AlphaFoldDB" id="A0A2A7V0G1"/>
<name>A0A2A7V0G1_COMTR</name>
<dbReference type="STRING" id="1219032.GCA_001515545_02731"/>
<dbReference type="Pfam" id="PF03724">
    <property type="entry name" value="META"/>
    <property type="match status" value="1"/>
</dbReference>
<dbReference type="OrthoDB" id="7871744at2"/>
<sequence>MRAPWQPVAVASLCLGLLAGCAQPSASSSSASPVTQTRPAPSQAPSAARILSGHHWLLQRASTAQGAEQAGWKPSGPGVEGKDVQLDFTSEGMLSVHNLCNQLAGRYTLDGNRILVEQLVSTMRACNNRSLMELEQRVAQRLAQLDSWQLRTAEGPAAPTLTLTFKDGGRWELQGKPTPATLYGSEGVREFLEVAPQREACSGVAPMQCLKVRSVQYDSRGLKTEVGPWQLFYTEIEGYRHEPGVRNVLRVQRYERKQVPADASRYVYVLDMVVESEIVKPR</sequence>